<dbReference type="AlphaFoldDB" id="A0A450XEX2"/>
<proteinExistence type="predicted"/>
<evidence type="ECO:0000313" key="2">
    <source>
        <dbReference type="EMBL" id="VFK27808.1"/>
    </source>
</evidence>
<feature type="compositionally biased region" description="Basic residues" evidence="1">
    <location>
        <begin position="198"/>
        <end position="207"/>
    </location>
</feature>
<name>A0A450XEX2_9GAMM</name>
<gene>
    <name evidence="2" type="ORF">BECKMB1821G_GA0114241_103032</name>
</gene>
<reference evidence="2" key="1">
    <citation type="submission" date="2019-02" db="EMBL/GenBank/DDBJ databases">
        <authorList>
            <person name="Gruber-Vodicka R. H."/>
            <person name="Seah K. B. B."/>
        </authorList>
    </citation>
    <scope>NUCLEOTIDE SEQUENCE</scope>
    <source>
        <strain evidence="2">BECK_BZ197</strain>
    </source>
</reference>
<feature type="region of interest" description="Disordered" evidence="1">
    <location>
        <begin position="99"/>
        <end position="159"/>
    </location>
</feature>
<evidence type="ECO:0000256" key="1">
    <source>
        <dbReference type="SAM" id="MobiDB-lite"/>
    </source>
</evidence>
<sequence>MILLRHLSPLWLFSPSNRTQDHPQSRPIFSIAAIRSRCGSIRRTTIQSQCQRSILSAETLRGPSGGLSRSWAAFSGKSESLPECQTGLTEIPENCRDAEKAMPEGSARSPGSWKTQTGSSAGLPGSRDGLAGSRESFSKPPDGPLRSRRFSRDSERLSRAVKKLARIPGKVARMLEKLIHATEKPYRDRRKPVEISGKRARRTGKLF</sequence>
<feature type="region of interest" description="Disordered" evidence="1">
    <location>
        <begin position="183"/>
        <end position="207"/>
    </location>
</feature>
<protein>
    <submittedName>
        <fullName evidence="2">Uncharacterized protein</fullName>
    </submittedName>
</protein>
<dbReference type="EMBL" id="CAADFO010000030">
    <property type="protein sequence ID" value="VFK27808.1"/>
    <property type="molecule type" value="Genomic_DNA"/>
</dbReference>
<feature type="compositionally biased region" description="Basic and acidic residues" evidence="1">
    <location>
        <begin position="183"/>
        <end position="197"/>
    </location>
</feature>
<accession>A0A450XEX2</accession>
<organism evidence="2">
    <name type="scientific">Candidatus Kentrum sp. MB</name>
    <dbReference type="NCBI Taxonomy" id="2138164"/>
    <lineage>
        <taxon>Bacteria</taxon>
        <taxon>Pseudomonadati</taxon>
        <taxon>Pseudomonadota</taxon>
        <taxon>Gammaproteobacteria</taxon>
        <taxon>Candidatus Kentrum</taxon>
    </lineage>
</organism>